<keyword evidence="1 5" id="KW-0489">Methyltransferase</keyword>
<dbReference type="NCBIfam" id="TIGR03533">
    <property type="entry name" value="L3_gln_methyl"/>
    <property type="match status" value="1"/>
</dbReference>
<dbReference type="InterPro" id="IPR029063">
    <property type="entry name" value="SAM-dependent_MTases_sf"/>
</dbReference>
<accession>A0A290Q6C4</accession>
<dbReference type="GO" id="GO:0003676">
    <property type="term" value="F:nucleic acid binding"/>
    <property type="evidence" value="ECO:0007669"/>
    <property type="project" value="InterPro"/>
</dbReference>
<dbReference type="SUPFAM" id="SSF53335">
    <property type="entry name" value="S-adenosyl-L-methionine-dependent methyltransferases"/>
    <property type="match status" value="1"/>
</dbReference>
<dbReference type="OrthoDB" id="9800643at2"/>
<evidence type="ECO:0000313" key="5">
    <source>
        <dbReference type="EMBL" id="ATC64209.1"/>
    </source>
</evidence>
<dbReference type="Gene3D" id="3.40.50.150">
    <property type="entry name" value="Vaccinia Virus protein VP39"/>
    <property type="match status" value="1"/>
</dbReference>
<dbReference type="PANTHER" id="PTHR47806:SF1">
    <property type="entry name" value="RIBOSOMAL PROTEIN UL3 GLUTAMINE METHYLTRANSFERASE"/>
    <property type="match status" value="1"/>
</dbReference>
<keyword evidence="5" id="KW-0687">Ribonucleoprotein</keyword>
<proteinExistence type="predicted"/>
<dbReference type="GO" id="GO:0036009">
    <property type="term" value="F:protein-glutamine N-methyltransferase activity"/>
    <property type="evidence" value="ECO:0007669"/>
    <property type="project" value="InterPro"/>
</dbReference>
<dbReference type="InterPro" id="IPR017127">
    <property type="entry name" value="Ribosome_uL3_MTase"/>
</dbReference>
<keyword evidence="2 5" id="KW-0808">Transferase</keyword>
<dbReference type="GO" id="GO:0005840">
    <property type="term" value="C:ribosome"/>
    <property type="evidence" value="ECO:0007669"/>
    <property type="project" value="UniProtKB-KW"/>
</dbReference>
<dbReference type="Proteomes" id="UP000217265">
    <property type="component" value="Chromosome"/>
</dbReference>
<dbReference type="PROSITE" id="PS00092">
    <property type="entry name" value="N6_MTASE"/>
    <property type="match status" value="1"/>
</dbReference>
<keyword evidence="3" id="KW-0949">S-adenosyl-L-methionine</keyword>
<dbReference type="RefSeq" id="WP_096055841.1">
    <property type="nucleotide sequence ID" value="NZ_CP023344.1"/>
</dbReference>
<dbReference type="CDD" id="cd02440">
    <property type="entry name" value="AdoMet_MTases"/>
    <property type="match status" value="1"/>
</dbReference>
<dbReference type="AlphaFoldDB" id="A0A290Q6C4"/>
<gene>
    <name evidence="5" type="ORF">CMV30_09710</name>
</gene>
<protein>
    <submittedName>
        <fullName evidence="5">50S ribosomal protein L3 N(5)-glutamine methyltransferase</fullName>
    </submittedName>
</protein>
<dbReference type="InterPro" id="IPR002052">
    <property type="entry name" value="DNA_methylase_N6_adenine_CS"/>
</dbReference>
<keyword evidence="5" id="KW-0689">Ribosomal protein</keyword>
<feature type="domain" description="Methyltransferase small" evidence="4">
    <location>
        <begin position="131"/>
        <end position="219"/>
    </location>
</feature>
<evidence type="ECO:0000313" key="6">
    <source>
        <dbReference type="Proteomes" id="UP000217265"/>
    </source>
</evidence>
<dbReference type="NCBIfam" id="TIGR00536">
    <property type="entry name" value="hemK_fam"/>
    <property type="match status" value="1"/>
</dbReference>
<sequence>MARAKKSPAPLTALPPTSQLATLRDWLAFAEDVYARASLALGQVATTAHDEALYLFLRTLDWPLDSDPRVLDQKLSPAQRIALREILARRAIERIPAGYLTREAFLGEHRFYVDERVIIPRSYFLELIPTLATYLPSNVTVKNAVDVCTGSGCLALLLAHEFPKAKVDAIDLSPAALEVAAINVKAHQLTRRVTLHKSDVFTSVPPVKYDILLSNPPYEPSALCDNLPVEFQKEPRMALDGGKDGLDIIRRLLIQARDRLQPHGIVVLEVGALQPAMNKEFKSLRLQWLETQDGSNCVCLIHAARLR</sequence>
<keyword evidence="6" id="KW-1185">Reference proteome</keyword>
<dbReference type="InterPro" id="IPR007848">
    <property type="entry name" value="Small_mtfrase_dom"/>
</dbReference>
<evidence type="ECO:0000256" key="1">
    <source>
        <dbReference type="ARBA" id="ARBA00022603"/>
    </source>
</evidence>
<dbReference type="Pfam" id="PF05175">
    <property type="entry name" value="MTS"/>
    <property type="match status" value="1"/>
</dbReference>
<dbReference type="KEGG" id="vbh:CMV30_09710"/>
<evidence type="ECO:0000259" key="4">
    <source>
        <dbReference type="Pfam" id="PF05175"/>
    </source>
</evidence>
<evidence type="ECO:0000256" key="2">
    <source>
        <dbReference type="ARBA" id="ARBA00022679"/>
    </source>
</evidence>
<dbReference type="PANTHER" id="PTHR47806">
    <property type="entry name" value="50S RIBOSOMAL PROTEIN L3 GLUTAMINE METHYLTRANSFERASE"/>
    <property type="match status" value="1"/>
</dbReference>
<evidence type="ECO:0000256" key="3">
    <source>
        <dbReference type="ARBA" id="ARBA00022691"/>
    </source>
</evidence>
<reference evidence="5 6" key="1">
    <citation type="submission" date="2017-09" db="EMBL/GenBank/DDBJ databases">
        <title>Complete genome sequence of Verrucomicrobial strain HZ-65, isolated from freshwater.</title>
        <authorList>
            <person name="Choi A."/>
        </authorList>
    </citation>
    <scope>NUCLEOTIDE SEQUENCE [LARGE SCALE GENOMIC DNA]</scope>
    <source>
        <strain evidence="5 6">HZ-65</strain>
    </source>
</reference>
<dbReference type="InterPro" id="IPR004556">
    <property type="entry name" value="HemK-like"/>
</dbReference>
<organism evidence="5 6">
    <name type="scientific">Nibricoccus aquaticus</name>
    <dbReference type="NCBI Taxonomy" id="2576891"/>
    <lineage>
        <taxon>Bacteria</taxon>
        <taxon>Pseudomonadati</taxon>
        <taxon>Verrucomicrobiota</taxon>
        <taxon>Opitutia</taxon>
        <taxon>Opitutales</taxon>
        <taxon>Opitutaceae</taxon>
        <taxon>Nibricoccus</taxon>
    </lineage>
</organism>
<dbReference type="PIRSF" id="PIRSF037167">
    <property type="entry name" value="Mtase_YfcB_prd"/>
    <property type="match status" value="1"/>
</dbReference>
<name>A0A290Q6C4_9BACT</name>
<dbReference type="GO" id="GO:0032259">
    <property type="term" value="P:methylation"/>
    <property type="evidence" value="ECO:0007669"/>
    <property type="project" value="UniProtKB-KW"/>
</dbReference>
<dbReference type="GO" id="GO:0005829">
    <property type="term" value="C:cytosol"/>
    <property type="evidence" value="ECO:0007669"/>
    <property type="project" value="TreeGrafter"/>
</dbReference>
<dbReference type="EMBL" id="CP023344">
    <property type="protein sequence ID" value="ATC64209.1"/>
    <property type="molecule type" value="Genomic_DNA"/>
</dbReference>